<dbReference type="InterPro" id="IPR011711">
    <property type="entry name" value="GntR_C"/>
</dbReference>
<evidence type="ECO:0000256" key="2">
    <source>
        <dbReference type="ARBA" id="ARBA00023125"/>
    </source>
</evidence>
<dbReference type="CDD" id="cd07377">
    <property type="entry name" value="WHTH_GntR"/>
    <property type="match status" value="1"/>
</dbReference>
<dbReference type="PANTHER" id="PTHR43537:SF47">
    <property type="entry name" value="REGULATORY PROTEIN GNTR HTH"/>
    <property type="match status" value="1"/>
</dbReference>
<evidence type="ECO:0000313" key="6">
    <source>
        <dbReference type="Proteomes" id="UP000072189"/>
    </source>
</evidence>
<dbReference type="InterPro" id="IPR036388">
    <property type="entry name" value="WH-like_DNA-bd_sf"/>
</dbReference>
<dbReference type="Gene3D" id="1.10.10.10">
    <property type="entry name" value="Winged helix-like DNA-binding domain superfamily/Winged helix DNA-binding domain"/>
    <property type="match status" value="1"/>
</dbReference>
<dbReference type="GO" id="GO:0003677">
    <property type="term" value="F:DNA binding"/>
    <property type="evidence" value="ECO:0007669"/>
    <property type="project" value="UniProtKB-KW"/>
</dbReference>
<dbReference type="PATRIC" id="fig|2033.7.peg.3353"/>
<dbReference type="SMART" id="SM00895">
    <property type="entry name" value="FCD"/>
    <property type="match status" value="1"/>
</dbReference>
<protein>
    <recommendedName>
        <fullName evidence="4">HTH gntR-type domain-containing protein</fullName>
    </recommendedName>
</protein>
<dbReference type="SMART" id="SM00345">
    <property type="entry name" value="HTH_GNTR"/>
    <property type="match status" value="1"/>
</dbReference>
<evidence type="ECO:0000256" key="1">
    <source>
        <dbReference type="ARBA" id="ARBA00023015"/>
    </source>
</evidence>
<dbReference type="GO" id="GO:0003700">
    <property type="term" value="F:DNA-binding transcription factor activity"/>
    <property type="evidence" value="ECO:0007669"/>
    <property type="project" value="InterPro"/>
</dbReference>
<dbReference type="RefSeq" id="WP_058614597.1">
    <property type="nucleotide sequence ID" value="NZ_LDRV01000083.1"/>
</dbReference>
<dbReference type="Pfam" id="PF00392">
    <property type="entry name" value="GntR"/>
    <property type="match status" value="1"/>
</dbReference>
<gene>
    <name evidence="5" type="ORF">RSA3_12725</name>
</gene>
<keyword evidence="2" id="KW-0238">DNA-binding</keyword>
<proteinExistence type="predicted"/>
<sequence>MTSKSAGADEHFVAPALSGVAPLSMFDAVRARLYLAIELGLLKAGDRLPSDARSAEALDVSVATIRRAFGALTEENVLTRKRGRHGGTFVAADVDPTRWAEDPAVQRFRDEAPTVRALIDERALIESALAAEAAWRHGDPATAAHLDDAREAIAAAEAAEDWTEFHAADVRFHRAVAAASGHDWALAQHQAVADALYAYFVPYPIAYLRESNAQHRAVLEAIDRGEARIAAREALAHVRELRESMFISQRPSGSGR</sequence>
<dbReference type="Pfam" id="PF07729">
    <property type="entry name" value="FCD"/>
    <property type="match status" value="1"/>
</dbReference>
<dbReference type="InterPro" id="IPR008920">
    <property type="entry name" value="TF_FadR/GntR_C"/>
</dbReference>
<dbReference type="InterPro" id="IPR000524">
    <property type="entry name" value="Tscrpt_reg_HTH_GntR"/>
</dbReference>
<evidence type="ECO:0000313" key="5">
    <source>
        <dbReference type="EMBL" id="KTS09661.1"/>
    </source>
</evidence>
<dbReference type="Gene3D" id="1.20.120.530">
    <property type="entry name" value="GntR ligand-binding domain-like"/>
    <property type="match status" value="1"/>
</dbReference>
<keyword evidence="1" id="KW-0805">Transcription regulation</keyword>
<evidence type="ECO:0000256" key="3">
    <source>
        <dbReference type="ARBA" id="ARBA00023163"/>
    </source>
</evidence>
<dbReference type="SUPFAM" id="SSF48008">
    <property type="entry name" value="GntR ligand-binding domain-like"/>
    <property type="match status" value="1"/>
</dbReference>
<dbReference type="EMBL" id="LDRV01000083">
    <property type="protein sequence ID" value="KTS09661.1"/>
    <property type="molecule type" value="Genomic_DNA"/>
</dbReference>
<dbReference type="PANTHER" id="PTHR43537">
    <property type="entry name" value="TRANSCRIPTIONAL REGULATOR, GNTR FAMILY"/>
    <property type="match status" value="1"/>
</dbReference>
<accession>A0A147F5H1</accession>
<comment type="caution">
    <text evidence="5">The sequence shown here is derived from an EMBL/GenBank/DDBJ whole genome shotgun (WGS) entry which is preliminary data.</text>
</comment>
<dbReference type="InterPro" id="IPR036390">
    <property type="entry name" value="WH_DNA-bd_sf"/>
</dbReference>
<dbReference type="Proteomes" id="UP000072189">
    <property type="component" value="Unassembled WGS sequence"/>
</dbReference>
<keyword evidence="3" id="KW-0804">Transcription</keyword>
<name>A0A147F5H1_MICTE</name>
<dbReference type="PROSITE" id="PS50949">
    <property type="entry name" value="HTH_GNTR"/>
    <property type="match status" value="1"/>
</dbReference>
<evidence type="ECO:0000259" key="4">
    <source>
        <dbReference type="PROSITE" id="PS50949"/>
    </source>
</evidence>
<reference evidence="5 6" key="1">
    <citation type="journal article" date="2016" name="Front. Microbiol.">
        <title>Genomic Resource of Rice Seed Associated Bacteria.</title>
        <authorList>
            <person name="Midha S."/>
            <person name="Bansal K."/>
            <person name="Sharma S."/>
            <person name="Kumar N."/>
            <person name="Patil P.P."/>
            <person name="Chaudhry V."/>
            <person name="Patil P.B."/>
        </authorList>
    </citation>
    <scope>NUCLEOTIDE SEQUENCE [LARGE SCALE GENOMIC DNA]</scope>
    <source>
        <strain evidence="5 6">RSA3</strain>
    </source>
</reference>
<dbReference type="SUPFAM" id="SSF46785">
    <property type="entry name" value="Winged helix' DNA-binding domain"/>
    <property type="match status" value="1"/>
</dbReference>
<dbReference type="AlphaFoldDB" id="A0A147F5H1"/>
<organism evidence="5 6">
    <name type="scientific">Microbacterium testaceum</name>
    <name type="common">Aureobacterium testaceum</name>
    <name type="synonym">Brevibacterium testaceum</name>
    <dbReference type="NCBI Taxonomy" id="2033"/>
    <lineage>
        <taxon>Bacteria</taxon>
        <taxon>Bacillati</taxon>
        <taxon>Actinomycetota</taxon>
        <taxon>Actinomycetes</taxon>
        <taxon>Micrococcales</taxon>
        <taxon>Microbacteriaceae</taxon>
        <taxon>Microbacterium</taxon>
    </lineage>
</organism>
<feature type="domain" description="HTH gntR-type" evidence="4">
    <location>
        <begin position="23"/>
        <end position="93"/>
    </location>
</feature>